<reference evidence="1" key="3">
    <citation type="submission" date="2022-06" db="UniProtKB">
        <authorList>
            <consortium name="EnsemblPlants"/>
        </authorList>
    </citation>
    <scope>IDENTIFICATION</scope>
</reference>
<evidence type="ECO:0000313" key="2">
    <source>
        <dbReference type="Proteomes" id="UP000015106"/>
    </source>
</evidence>
<dbReference type="InterPro" id="IPR032675">
    <property type="entry name" value="LRR_dom_sf"/>
</dbReference>
<dbReference type="SUPFAM" id="SSF52047">
    <property type="entry name" value="RNI-like"/>
    <property type="match status" value="1"/>
</dbReference>
<dbReference type="EnsemblPlants" id="TuG1812G0100001429.01.T01">
    <property type="protein sequence ID" value="TuG1812G0100001429.01.T01.cds288528"/>
    <property type="gene ID" value="TuG1812G0100001429.01"/>
</dbReference>
<dbReference type="AlphaFoldDB" id="A0A8R7NX93"/>
<reference evidence="2" key="1">
    <citation type="journal article" date="2013" name="Nature">
        <title>Draft genome of the wheat A-genome progenitor Triticum urartu.</title>
        <authorList>
            <person name="Ling H.Q."/>
            <person name="Zhao S."/>
            <person name="Liu D."/>
            <person name="Wang J."/>
            <person name="Sun H."/>
            <person name="Zhang C."/>
            <person name="Fan H."/>
            <person name="Li D."/>
            <person name="Dong L."/>
            <person name="Tao Y."/>
            <person name="Gao C."/>
            <person name="Wu H."/>
            <person name="Li Y."/>
            <person name="Cui Y."/>
            <person name="Guo X."/>
            <person name="Zheng S."/>
            <person name="Wang B."/>
            <person name="Yu K."/>
            <person name="Liang Q."/>
            <person name="Yang W."/>
            <person name="Lou X."/>
            <person name="Chen J."/>
            <person name="Feng M."/>
            <person name="Jian J."/>
            <person name="Zhang X."/>
            <person name="Luo G."/>
            <person name="Jiang Y."/>
            <person name="Liu J."/>
            <person name="Wang Z."/>
            <person name="Sha Y."/>
            <person name="Zhang B."/>
            <person name="Wu H."/>
            <person name="Tang D."/>
            <person name="Shen Q."/>
            <person name="Xue P."/>
            <person name="Zou S."/>
            <person name="Wang X."/>
            <person name="Liu X."/>
            <person name="Wang F."/>
            <person name="Yang Y."/>
            <person name="An X."/>
            <person name="Dong Z."/>
            <person name="Zhang K."/>
            <person name="Zhang X."/>
            <person name="Luo M.C."/>
            <person name="Dvorak J."/>
            <person name="Tong Y."/>
            <person name="Wang J."/>
            <person name="Yang H."/>
            <person name="Li Z."/>
            <person name="Wang D."/>
            <person name="Zhang A."/>
            <person name="Wang J."/>
        </authorList>
    </citation>
    <scope>NUCLEOTIDE SEQUENCE</scope>
    <source>
        <strain evidence="2">cv. G1812</strain>
    </source>
</reference>
<protein>
    <submittedName>
        <fullName evidence="1">Uncharacterized protein</fullName>
    </submittedName>
</protein>
<dbReference type="Proteomes" id="UP000015106">
    <property type="component" value="Chromosome 1"/>
</dbReference>
<keyword evidence="2" id="KW-1185">Reference proteome</keyword>
<evidence type="ECO:0000313" key="1">
    <source>
        <dbReference type="EnsemblPlants" id="TuG1812G0100001429.01.T01.cds288528"/>
    </source>
</evidence>
<dbReference type="Gramene" id="TuG1812G0100001429.01.T01">
    <property type="protein sequence ID" value="TuG1812G0100001429.01.T01.cds288528"/>
    <property type="gene ID" value="TuG1812G0100001429.01"/>
</dbReference>
<name>A0A8R7NX93_TRIUA</name>
<organism evidence="1 2">
    <name type="scientific">Triticum urartu</name>
    <name type="common">Red wild einkorn</name>
    <name type="synonym">Crithodium urartu</name>
    <dbReference type="NCBI Taxonomy" id="4572"/>
    <lineage>
        <taxon>Eukaryota</taxon>
        <taxon>Viridiplantae</taxon>
        <taxon>Streptophyta</taxon>
        <taxon>Embryophyta</taxon>
        <taxon>Tracheophyta</taxon>
        <taxon>Spermatophyta</taxon>
        <taxon>Magnoliopsida</taxon>
        <taxon>Liliopsida</taxon>
        <taxon>Poales</taxon>
        <taxon>Poaceae</taxon>
        <taxon>BOP clade</taxon>
        <taxon>Pooideae</taxon>
        <taxon>Triticodae</taxon>
        <taxon>Triticeae</taxon>
        <taxon>Triticinae</taxon>
        <taxon>Triticum</taxon>
    </lineage>
</organism>
<proteinExistence type="predicted"/>
<reference evidence="1" key="2">
    <citation type="submission" date="2018-03" db="EMBL/GenBank/DDBJ databases">
        <title>The Triticum urartu genome reveals the dynamic nature of wheat genome evolution.</title>
        <authorList>
            <person name="Ling H."/>
            <person name="Ma B."/>
            <person name="Shi X."/>
            <person name="Liu H."/>
            <person name="Dong L."/>
            <person name="Sun H."/>
            <person name="Cao Y."/>
            <person name="Gao Q."/>
            <person name="Zheng S."/>
            <person name="Li Y."/>
            <person name="Yu Y."/>
            <person name="Du H."/>
            <person name="Qi M."/>
            <person name="Li Y."/>
            <person name="Yu H."/>
            <person name="Cui Y."/>
            <person name="Wang N."/>
            <person name="Chen C."/>
            <person name="Wu H."/>
            <person name="Zhao Y."/>
            <person name="Zhang J."/>
            <person name="Li Y."/>
            <person name="Zhou W."/>
            <person name="Zhang B."/>
            <person name="Hu W."/>
            <person name="Eijk M."/>
            <person name="Tang J."/>
            <person name="Witsenboer H."/>
            <person name="Zhao S."/>
            <person name="Li Z."/>
            <person name="Zhang A."/>
            <person name="Wang D."/>
            <person name="Liang C."/>
        </authorList>
    </citation>
    <scope>NUCLEOTIDE SEQUENCE [LARGE SCALE GENOMIC DNA]</scope>
    <source>
        <strain evidence="1">cv. G1812</strain>
    </source>
</reference>
<accession>A0A8R7NX93</accession>
<dbReference type="Gene3D" id="3.80.10.10">
    <property type="entry name" value="Ribonuclease Inhibitor"/>
    <property type="match status" value="1"/>
</dbReference>
<sequence>MRHLSYLHVNASQDNEVLRLSGLPPNLQTISLTGQLAEGTLVESPLFQTMGPNLYSLSLSWSQLIQYPLPSLSRLSNLSDLMLTRAYRGKQMTFLAGWFPKLKILRLRDLPNLEVVEMKEGSIVSLEILTLVNLEGMVEVPPG</sequence>